<feature type="non-terminal residue" evidence="1">
    <location>
        <position position="1"/>
    </location>
</feature>
<organism evidence="1 2">
    <name type="scientific">Racocetra persica</name>
    <dbReference type="NCBI Taxonomy" id="160502"/>
    <lineage>
        <taxon>Eukaryota</taxon>
        <taxon>Fungi</taxon>
        <taxon>Fungi incertae sedis</taxon>
        <taxon>Mucoromycota</taxon>
        <taxon>Glomeromycotina</taxon>
        <taxon>Glomeromycetes</taxon>
        <taxon>Diversisporales</taxon>
        <taxon>Gigasporaceae</taxon>
        <taxon>Racocetra</taxon>
    </lineage>
</organism>
<dbReference type="Proteomes" id="UP000789920">
    <property type="component" value="Unassembled WGS sequence"/>
</dbReference>
<gene>
    <name evidence="1" type="ORF">RPERSI_LOCUS4834</name>
</gene>
<feature type="non-terminal residue" evidence="1">
    <location>
        <position position="956"/>
    </location>
</feature>
<accession>A0ACA9M6I9</accession>
<evidence type="ECO:0000313" key="1">
    <source>
        <dbReference type="EMBL" id="CAG8573019.1"/>
    </source>
</evidence>
<sequence length="956" mass="109788">ILNFYHNPTMTSYLCHDTKSDLGSTEFAIEFDDTNDANVIIEVGGENNLEFKSFKAHSLVLCERSIYFRIALSDKWARKEEDIYILKKPNVAPKVFEVILNESLEHLNGPDSIALLIASDELELQRLCIHAQTHITNTQNDWLSKNLILVLDIISKHEDFDILREHVLGIVCRDPHLIFGVRVPYKKILPKQLNEDIIKYFMKPGCELTTRILPSRLTIIDSHIIKSIHAGLISSWIDGNVHDNDCSNCKINYKFNLLVRGSRDGFDASTFHSLCDDKVGTVVIIKLKDSNKVVGGYNPCTWQRTFLGPLTLMRDYENIVNSFVFSFNVNDDLKNAVLSRVVVTSNAFYYSTLNGPCFGDGDLWMTGTFGSSRRMSYEHSIMDVSNFFANDYETRQISELELTAIQLRHEATGAEHLHIVRDDDNNVFGVGFSTPPMNSSGTPHILEHTTLCGSKKFPVRDPFFKMLNRSLANFMNAFTANDYTIYPFSTTHQLDYENLRDVYMDATFHPYLRELDFRQEGWRLEHQIPHDRTTPLQFKGVVYNEMKGQMSDAGYLYYSQVQQYMYPETTYGYNSGGEPKNITDLTYQELLNFHKSHYHPSNAKFYTYGNFPLENHLMAINNKIKDFKKLIPDKGIKIVKPFDKPQRMVFHGPVDPMNNPEKQTKMSVSFLTNDITDAVETFALRLFAYLLLDGHASPMYKALIDTNIGSDFSENTGYDSSTRISSLSIGLQGMKSQDVPLAEQTIKKVLEDIHRNGFDSKRIEAALHQTELGKKHKTSDFGLSLMHSISSGWFNNSNPIDILEINKNIEIIKERIKSEPFFQNLVEKYFLTNPHTLICIMEPDPHYTEKLSQEEEKRLSSKTSVLTEPEKNKIYEQSIELIKKQEAEEDLSVLPSLHVSDISREMKRIPLEHRNLEDCSIQWRTTTTNGITYFKMISKIEGLPDELRIYVPLFAQ</sequence>
<proteinExistence type="predicted"/>
<evidence type="ECO:0000313" key="2">
    <source>
        <dbReference type="Proteomes" id="UP000789920"/>
    </source>
</evidence>
<dbReference type="EMBL" id="CAJVQC010006911">
    <property type="protein sequence ID" value="CAG8573019.1"/>
    <property type="molecule type" value="Genomic_DNA"/>
</dbReference>
<reference evidence="1" key="1">
    <citation type="submission" date="2021-06" db="EMBL/GenBank/DDBJ databases">
        <authorList>
            <person name="Kallberg Y."/>
            <person name="Tangrot J."/>
            <person name="Rosling A."/>
        </authorList>
    </citation>
    <scope>NUCLEOTIDE SEQUENCE</scope>
    <source>
        <strain evidence="1">MA461A</strain>
    </source>
</reference>
<name>A0ACA9M6I9_9GLOM</name>
<protein>
    <submittedName>
        <fullName evidence="1">19839_t:CDS:1</fullName>
    </submittedName>
</protein>
<keyword evidence="2" id="KW-1185">Reference proteome</keyword>
<comment type="caution">
    <text evidence="1">The sequence shown here is derived from an EMBL/GenBank/DDBJ whole genome shotgun (WGS) entry which is preliminary data.</text>
</comment>